<reference evidence="2" key="1">
    <citation type="journal article" date="2021" name="J. Hered.">
        <title>Genome Assembly of Salicaceae Populus deltoides (Eastern Cottonwood) I-69 Based on Nanopore Sequencing and Hi-C Technologies.</title>
        <authorList>
            <person name="Bai S."/>
            <person name="Wu H."/>
            <person name="Zhang J."/>
            <person name="Pan Z."/>
            <person name="Zhao W."/>
            <person name="Li Z."/>
            <person name="Tong C."/>
        </authorList>
    </citation>
    <scope>NUCLEOTIDE SEQUENCE</scope>
    <source>
        <tissue evidence="2">Leaf</tissue>
    </source>
</reference>
<evidence type="ECO:0000256" key="1">
    <source>
        <dbReference type="SAM" id="MobiDB-lite"/>
    </source>
</evidence>
<evidence type="ECO:0000313" key="3">
    <source>
        <dbReference type="Proteomes" id="UP000807159"/>
    </source>
</evidence>
<feature type="compositionally biased region" description="Polar residues" evidence="1">
    <location>
        <begin position="31"/>
        <end position="44"/>
    </location>
</feature>
<evidence type="ECO:0000313" key="2">
    <source>
        <dbReference type="EMBL" id="KAH8514897.1"/>
    </source>
</evidence>
<dbReference type="Proteomes" id="UP000807159">
    <property type="component" value="Chromosome 2"/>
</dbReference>
<proteinExistence type="predicted"/>
<protein>
    <submittedName>
        <fullName evidence="2">Uncharacterized protein</fullName>
    </submittedName>
</protein>
<sequence length="116" mass="12669">MTSLENTPSIDADNITKKDRHTNTAGKHKSVVTTPTIPSFQPFGNDTHHPAKQTDSRKVMGEEGESDHDLAQDHQLIEENKMILVGFTQYMESKITPLPSASEASSSAKESSVDTS</sequence>
<dbReference type="EMBL" id="JACEGQ020000002">
    <property type="protein sequence ID" value="KAH8514897.1"/>
    <property type="molecule type" value="Genomic_DNA"/>
</dbReference>
<feature type="region of interest" description="Disordered" evidence="1">
    <location>
        <begin position="97"/>
        <end position="116"/>
    </location>
</feature>
<feature type="region of interest" description="Disordered" evidence="1">
    <location>
        <begin position="1"/>
        <end position="71"/>
    </location>
</feature>
<feature type="compositionally biased region" description="Low complexity" evidence="1">
    <location>
        <begin position="100"/>
        <end position="110"/>
    </location>
</feature>
<organism evidence="2 3">
    <name type="scientific">Populus deltoides</name>
    <name type="common">Eastern poplar</name>
    <name type="synonym">Eastern cottonwood</name>
    <dbReference type="NCBI Taxonomy" id="3696"/>
    <lineage>
        <taxon>Eukaryota</taxon>
        <taxon>Viridiplantae</taxon>
        <taxon>Streptophyta</taxon>
        <taxon>Embryophyta</taxon>
        <taxon>Tracheophyta</taxon>
        <taxon>Spermatophyta</taxon>
        <taxon>Magnoliopsida</taxon>
        <taxon>eudicotyledons</taxon>
        <taxon>Gunneridae</taxon>
        <taxon>Pentapetalae</taxon>
        <taxon>rosids</taxon>
        <taxon>fabids</taxon>
        <taxon>Malpighiales</taxon>
        <taxon>Salicaceae</taxon>
        <taxon>Saliceae</taxon>
        <taxon>Populus</taxon>
    </lineage>
</organism>
<dbReference type="AlphaFoldDB" id="A0A8T2ZBU0"/>
<comment type="caution">
    <text evidence="2">The sequence shown here is derived from an EMBL/GenBank/DDBJ whole genome shotgun (WGS) entry which is preliminary data.</text>
</comment>
<feature type="compositionally biased region" description="Basic and acidic residues" evidence="1">
    <location>
        <begin position="46"/>
        <end position="71"/>
    </location>
</feature>
<name>A0A8T2ZBU0_POPDE</name>
<gene>
    <name evidence="2" type="ORF">H0E87_003670</name>
</gene>
<keyword evidence="3" id="KW-1185">Reference proteome</keyword>
<accession>A0A8T2ZBU0</accession>